<name>A0ABM9HG97_9BACT</name>
<dbReference type="Proteomes" id="UP001157733">
    <property type="component" value="Chromosome"/>
</dbReference>
<proteinExistence type="predicted"/>
<evidence type="ECO:0000313" key="2">
    <source>
        <dbReference type="Proteomes" id="UP001157733"/>
    </source>
</evidence>
<dbReference type="EMBL" id="OX336137">
    <property type="protein sequence ID" value="CAI2719351.1"/>
    <property type="molecule type" value="Genomic_DNA"/>
</dbReference>
<gene>
    <name evidence="1" type="ORF">NSPWAT_2495</name>
</gene>
<evidence type="ECO:0000313" key="1">
    <source>
        <dbReference type="EMBL" id="CAI2719351.1"/>
    </source>
</evidence>
<keyword evidence="2" id="KW-1185">Reference proteome</keyword>
<organism evidence="1 2">
    <name type="scientific">Nitrospina watsonii</name>
    <dbReference type="NCBI Taxonomy" id="1323948"/>
    <lineage>
        <taxon>Bacteria</taxon>
        <taxon>Pseudomonadati</taxon>
        <taxon>Nitrospinota/Tectimicrobiota group</taxon>
        <taxon>Nitrospinota</taxon>
        <taxon>Nitrospinia</taxon>
        <taxon>Nitrospinales</taxon>
        <taxon>Nitrospinaceae</taxon>
        <taxon>Nitrospina</taxon>
    </lineage>
</organism>
<sequence>MLGRFPSEPAQPYRNRKRIVGSRVDPIHPVRITRRGLFDSLQDRQAGGSCQTLSFIFWSNACVAFVVSIDPTERFPIPVR</sequence>
<protein>
    <submittedName>
        <fullName evidence="1">Uncharacterized protein</fullName>
    </submittedName>
</protein>
<reference evidence="1 2" key="1">
    <citation type="submission" date="2022-09" db="EMBL/GenBank/DDBJ databases">
        <authorList>
            <person name="Kop L."/>
        </authorList>
    </citation>
    <scope>NUCLEOTIDE SEQUENCE [LARGE SCALE GENOMIC DNA]</scope>
    <source>
        <strain evidence="1 2">347</strain>
    </source>
</reference>
<accession>A0ABM9HG97</accession>